<evidence type="ECO:0000256" key="8">
    <source>
        <dbReference type="HAMAP-Rule" id="MF_00126"/>
    </source>
</evidence>
<feature type="binding site" evidence="8">
    <location>
        <position position="213"/>
    </location>
    <ligand>
        <name>L-glutamine</name>
        <dbReference type="ChEBI" id="CHEBI:58359"/>
    </ligand>
</feature>
<dbReference type="PRINTS" id="PR00987">
    <property type="entry name" value="TRNASYNTHGLU"/>
</dbReference>
<feature type="short sequence motif" description="'KMSKS' region" evidence="8">
    <location>
        <begin position="269"/>
        <end position="273"/>
    </location>
</feature>
<organism evidence="13 14">
    <name type="scientific">Paenibacillus protaetiae</name>
    <dbReference type="NCBI Taxonomy" id="2509456"/>
    <lineage>
        <taxon>Bacteria</taxon>
        <taxon>Bacillati</taxon>
        <taxon>Bacillota</taxon>
        <taxon>Bacilli</taxon>
        <taxon>Bacillales</taxon>
        <taxon>Paenibacillaceae</taxon>
        <taxon>Paenibacillus</taxon>
    </lineage>
</organism>
<feature type="binding site" evidence="8">
    <location>
        <position position="69"/>
    </location>
    <ligand>
        <name>L-glutamine</name>
        <dbReference type="ChEBI" id="CHEBI:58359"/>
    </ligand>
</feature>
<dbReference type="GO" id="GO:0006424">
    <property type="term" value="P:glutamyl-tRNA aminoacylation"/>
    <property type="evidence" value="ECO:0007669"/>
    <property type="project" value="UniProtKB-UniRule"/>
</dbReference>
<dbReference type="InterPro" id="IPR004514">
    <property type="entry name" value="Gln-tRNA-synth"/>
</dbReference>
<dbReference type="GO" id="GO:0005829">
    <property type="term" value="C:cytosol"/>
    <property type="evidence" value="ECO:0007669"/>
    <property type="project" value="TreeGrafter"/>
</dbReference>
<keyword evidence="5 8" id="KW-0648">Protein biosynthesis</keyword>
<dbReference type="FunFam" id="2.40.240.10:FF:000001">
    <property type="entry name" value="Glutamine--tRNA ligase"/>
    <property type="match status" value="1"/>
</dbReference>
<feature type="domain" description="tRNA synthetases class I (E and Q) anti-codon binding" evidence="12">
    <location>
        <begin position="458"/>
        <end position="530"/>
    </location>
</feature>
<dbReference type="Gene3D" id="1.10.1160.10">
    <property type="entry name" value="Glutamyl-trna Synthetase, Domain 2"/>
    <property type="match status" value="1"/>
</dbReference>
<dbReference type="EMBL" id="CP035492">
    <property type="protein sequence ID" value="QAY68567.1"/>
    <property type="molecule type" value="Genomic_DNA"/>
</dbReference>
<feature type="binding site" evidence="8">
    <location>
        <begin position="270"/>
        <end position="272"/>
    </location>
    <ligand>
        <name>ATP</name>
        <dbReference type="ChEBI" id="CHEBI:30616"/>
    </ligand>
</feature>
<dbReference type="InterPro" id="IPR049437">
    <property type="entry name" value="tRNA-synt_1c_C2"/>
</dbReference>
<dbReference type="GO" id="GO:0006425">
    <property type="term" value="P:glutaminyl-tRNA aminoacylation"/>
    <property type="evidence" value="ECO:0007669"/>
    <property type="project" value="UniProtKB-UniRule"/>
</dbReference>
<evidence type="ECO:0000256" key="9">
    <source>
        <dbReference type="RuleBase" id="RU363037"/>
    </source>
</evidence>
<dbReference type="Proteomes" id="UP000293568">
    <property type="component" value="Chromosome"/>
</dbReference>
<dbReference type="InterPro" id="IPR050132">
    <property type="entry name" value="Gln/Glu-tRNA_Ligase"/>
</dbReference>
<evidence type="ECO:0000259" key="10">
    <source>
        <dbReference type="Pfam" id="PF00749"/>
    </source>
</evidence>
<dbReference type="SUPFAM" id="SSF52374">
    <property type="entry name" value="Nucleotidylyl transferase"/>
    <property type="match status" value="1"/>
</dbReference>
<evidence type="ECO:0000259" key="11">
    <source>
        <dbReference type="Pfam" id="PF03950"/>
    </source>
</evidence>
<keyword evidence="2 8" id="KW-0436">Ligase</keyword>
<dbReference type="OrthoDB" id="9801560at2"/>
<name>A0A4P6F5S3_9BACL</name>
<keyword evidence="14" id="KW-1185">Reference proteome</keyword>
<dbReference type="PANTHER" id="PTHR43097:SF5">
    <property type="entry name" value="GLUTAMATE--TRNA LIGASE"/>
    <property type="match status" value="1"/>
</dbReference>
<evidence type="ECO:0000256" key="4">
    <source>
        <dbReference type="ARBA" id="ARBA00022840"/>
    </source>
</evidence>
<feature type="domain" description="Glutamyl/glutaminyl-tRNA synthetase class Ib catalytic" evidence="10">
    <location>
        <begin position="29"/>
        <end position="338"/>
    </location>
</feature>
<evidence type="ECO:0000313" key="14">
    <source>
        <dbReference type="Proteomes" id="UP000293568"/>
    </source>
</evidence>
<dbReference type="Pfam" id="PF20974">
    <property type="entry name" value="tRNA-synt_1c_C2"/>
    <property type="match status" value="1"/>
</dbReference>
<evidence type="ECO:0000256" key="5">
    <source>
        <dbReference type="ARBA" id="ARBA00022917"/>
    </source>
</evidence>
<dbReference type="PANTHER" id="PTHR43097">
    <property type="entry name" value="GLUTAMINE-TRNA LIGASE"/>
    <property type="match status" value="1"/>
</dbReference>
<dbReference type="NCBIfam" id="TIGR00440">
    <property type="entry name" value="glnS"/>
    <property type="match status" value="1"/>
</dbReference>
<evidence type="ECO:0000259" key="12">
    <source>
        <dbReference type="Pfam" id="PF20974"/>
    </source>
</evidence>
<dbReference type="InterPro" id="IPR000924">
    <property type="entry name" value="Glu/Gln-tRNA-synth"/>
</dbReference>
<feature type="short sequence motif" description="'HIGH' region" evidence="8">
    <location>
        <begin position="36"/>
        <end position="46"/>
    </location>
</feature>
<dbReference type="FunFam" id="3.40.50.620:FF:000037">
    <property type="entry name" value="Glutamine--tRNA ligase cytoplasmic"/>
    <property type="match status" value="1"/>
</dbReference>
<dbReference type="CDD" id="cd00807">
    <property type="entry name" value="GlnRS_core"/>
    <property type="match status" value="1"/>
</dbReference>
<keyword evidence="4 8" id="KW-0067">ATP-binding</keyword>
<dbReference type="InterPro" id="IPR020059">
    <property type="entry name" value="Glu/Gln-tRNA-synth_Ib_codon-bd"/>
</dbReference>
<evidence type="ECO:0000256" key="3">
    <source>
        <dbReference type="ARBA" id="ARBA00022741"/>
    </source>
</evidence>
<dbReference type="InterPro" id="IPR020058">
    <property type="entry name" value="Glu/Gln-tRNA-synth_Ib_cat-dom"/>
</dbReference>
<evidence type="ECO:0000256" key="2">
    <source>
        <dbReference type="ARBA" id="ARBA00022598"/>
    </source>
</evidence>
<comment type="subcellular location">
    <subcellularLocation>
        <location evidence="8">Cytoplasm</location>
    </subcellularLocation>
</comment>
<dbReference type="FunFam" id="1.10.1160.10:FF:000001">
    <property type="entry name" value="Glutamine--tRNA ligase"/>
    <property type="match status" value="1"/>
</dbReference>
<dbReference type="NCBIfam" id="NF011291">
    <property type="entry name" value="PRK14703.1"/>
    <property type="match status" value="1"/>
</dbReference>
<dbReference type="AlphaFoldDB" id="A0A4P6F5S3"/>
<feature type="domain" description="Glutamyl/glutaminyl-tRNA synthetase class Ib anti-codon binding" evidence="11">
    <location>
        <begin position="341"/>
        <end position="441"/>
    </location>
</feature>
<dbReference type="InterPro" id="IPR011035">
    <property type="entry name" value="Ribosomal_bL25/Gln-tRNA_synth"/>
</dbReference>
<reference evidence="13 14" key="1">
    <citation type="submission" date="2019-01" db="EMBL/GenBank/DDBJ databases">
        <title>Genome sequencing of strain FW100M-2.</title>
        <authorList>
            <person name="Heo J."/>
            <person name="Kim S.-J."/>
            <person name="Kim J.-S."/>
            <person name="Hong S.-B."/>
            <person name="Kwon S.-W."/>
        </authorList>
    </citation>
    <scope>NUCLEOTIDE SEQUENCE [LARGE SCALE GENOMIC DNA]</scope>
    <source>
        <strain evidence="13 14">FW100M-2</strain>
    </source>
</reference>
<sequence length="556" mass="64154">MENTETKQLSSNFIKNIVVEDLKEGRVQEIVTRFPPEPNGYLHIGHAKSICLNFELADEFKGRTNLRFDDTNPVKEDTEFVESIQEDVRWLGFEWDELRFASDYFEELYNRAVLLIRKGKAYVDDLSAEEIRENRGTLTEPGKESPYRNRSVEENLDLFARMRAGEFANGEKVLRAKIDMASPNITLRDPVLYRIAHAHHHRTGDAWCIYPMYDYAHPLSDAIEGITHSICTLEFEDHRPLYDWTIQECEMEATPHQYEFARLNVTNTVMSKRKLKALVDEGVVDGWDDPRMPTISGMRRKGYTPEALRAFCREIGVAKSNSLVDERMLEHFIREDLKLKAPRTMAVLRPLKVVITNYPEGQTELLDAENNSENEAMGHRQIPFSREIYIEQDDFMENPPSKYFRLFPGNEVRLKHAYFIKCEDVIKDADGNVVELHCTYDPETKSGSGFTGRKVKGTIHWVDASQAVPALFRLYEPLITSEAEEEGKPFLECINPNSQELVRGFVEPNMKDAAGHDKFQFFRHGYFNVDPKDSTPEELVFNRIVSLKSSFDPSKA</sequence>
<evidence type="ECO:0000313" key="13">
    <source>
        <dbReference type="EMBL" id="QAY68567.1"/>
    </source>
</evidence>
<comment type="caution">
    <text evidence="8">Lacks conserved residue(s) required for the propagation of feature annotation.</text>
</comment>
<dbReference type="InterPro" id="IPR020061">
    <property type="entry name" value="Glu_tRNA_lig_a-bdl"/>
</dbReference>
<feature type="binding site" evidence="8">
    <location>
        <position position="232"/>
    </location>
    <ligand>
        <name>ATP</name>
        <dbReference type="ChEBI" id="CHEBI:30616"/>
    </ligand>
</feature>
<feature type="binding site" evidence="8">
    <location>
        <begin position="43"/>
        <end position="49"/>
    </location>
    <ligand>
        <name>ATP</name>
        <dbReference type="ChEBI" id="CHEBI:30616"/>
    </ligand>
</feature>
<dbReference type="Pfam" id="PF03950">
    <property type="entry name" value="tRNA-synt_1c_C"/>
    <property type="match status" value="1"/>
</dbReference>
<dbReference type="InterPro" id="IPR022861">
    <property type="entry name" value="Gln_tRNA_ligase_bac"/>
</dbReference>
<dbReference type="KEGG" id="pprt:ET464_16075"/>
<proteinExistence type="inferred from homology"/>
<dbReference type="Gene3D" id="2.40.240.10">
    <property type="entry name" value="Ribosomal Protein L25, Chain P"/>
    <property type="match status" value="2"/>
</dbReference>
<dbReference type="PROSITE" id="PS00178">
    <property type="entry name" value="AA_TRNA_LIGASE_I"/>
    <property type="match status" value="1"/>
</dbReference>
<feature type="binding site" evidence="8">
    <location>
        <begin position="262"/>
        <end position="263"/>
    </location>
    <ligand>
        <name>ATP</name>
        <dbReference type="ChEBI" id="CHEBI:30616"/>
    </ligand>
</feature>
<dbReference type="SUPFAM" id="SSF50715">
    <property type="entry name" value="Ribosomal protein L25-like"/>
    <property type="match status" value="1"/>
</dbReference>
<dbReference type="InterPro" id="IPR020056">
    <property type="entry name" value="Rbsml_bL25/Gln-tRNA_synth_N"/>
</dbReference>
<dbReference type="FunFam" id="3.90.800.10:FF:000001">
    <property type="entry name" value="Glutamine--tRNA ligase"/>
    <property type="match status" value="1"/>
</dbReference>
<dbReference type="GO" id="GO:0005524">
    <property type="term" value="F:ATP binding"/>
    <property type="evidence" value="ECO:0007669"/>
    <property type="project" value="UniProtKB-UniRule"/>
</dbReference>
<feature type="binding site" evidence="8">
    <location>
        <begin position="37"/>
        <end position="39"/>
    </location>
    <ligand>
        <name>ATP</name>
        <dbReference type="ChEBI" id="CHEBI:30616"/>
    </ligand>
</feature>
<evidence type="ECO:0000256" key="1">
    <source>
        <dbReference type="ARBA" id="ARBA00022490"/>
    </source>
</evidence>
<dbReference type="Pfam" id="PF00749">
    <property type="entry name" value="tRNA-synt_1c"/>
    <property type="match status" value="1"/>
</dbReference>
<dbReference type="HAMAP" id="MF_00126">
    <property type="entry name" value="Gln_tRNA_synth"/>
    <property type="match status" value="1"/>
</dbReference>
<dbReference type="EC" id="6.1.1.18" evidence="8"/>
<comment type="similarity">
    <text evidence="8 9">Belongs to the class-I aminoacyl-tRNA synthetase family.</text>
</comment>
<dbReference type="RefSeq" id="WP_129444497.1">
    <property type="nucleotide sequence ID" value="NZ_CP035492.1"/>
</dbReference>
<comment type="catalytic activity">
    <reaction evidence="7 8">
        <text>tRNA(Gln) + L-glutamine + ATP = L-glutaminyl-tRNA(Gln) + AMP + diphosphate</text>
        <dbReference type="Rhea" id="RHEA:20121"/>
        <dbReference type="Rhea" id="RHEA-COMP:9662"/>
        <dbReference type="Rhea" id="RHEA-COMP:9681"/>
        <dbReference type="ChEBI" id="CHEBI:30616"/>
        <dbReference type="ChEBI" id="CHEBI:33019"/>
        <dbReference type="ChEBI" id="CHEBI:58359"/>
        <dbReference type="ChEBI" id="CHEBI:78442"/>
        <dbReference type="ChEBI" id="CHEBI:78521"/>
        <dbReference type="ChEBI" id="CHEBI:456215"/>
        <dbReference type="EC" id="6.1.1.18"/>
    </reaction>
</comment>
<dbReference type="Gene3D" id="3.40.50.620">
    <property type="entry name" value="HUPs"/>
    <property type="match status" value="1"/>
</dbReference>
<keyword evidence="6 8" id="KW-0030">Aminoacyl-tRNA synthetase</keyword>
<keyword evidence="3 8" id="KW-0547">Nucleotide-binding</keyword>
<keyword evidence="1 8" id="KW-0963">Cytoplasm</keyword>
<dbReference type="InterPro" id="IPR001412">
    <property type="entry name" value="aa-tRNA-synth_I_CS"/>
</dbReference>
<gene>
    <name evidence="8" type="primary">glnS</name>
    <name evidence="13" type="ORF">ET464_16075</name>
</gene>
<comment type="subunit">
    <text evidence="8">Monomer.</text>
</comment>
<dbReference type="Gene3D" id="3.90.800.10">
    <property type="entry name" value="Glutamyl-tRNA Synthetase, Domain 3"/>
    <property type="match status" value="1"/>
</dbReference>
<dbReference type="InterPro" id="IPR014729">
    <property type="entry name" value="Rossmann-like_a/b/a_fold"/>
</dbReference>
<evidence type="ECO:0000256" key="6">
    <source>
        <dbReference type="ARBA" id="ARBA00023146"/>
    </source>
</evidence>
<dbReference type="GO" id="GO:0004819">
    <property type="term" value="F:glutamine-tRNA ligase activity"/>
    <property type="evidence" value="ECO:0007669"/>
    <property type="project" value="UniProtKB-UniRule"/>
</dbReference>
<protein>
    <recommendedName>
        <fullName evidence="8">Glutamine--tRNA ligase</fullName>
        <ecNumber evidence="8">6.1.1.18</ecNumber>
    </recommendedName>
    <alternativeName>
        <fullName evidence="8">Glutaminyl-tRNA synthetase</fullName>
        <shortName evidence="8">GlnRS</shortName>
    </alternativeName>
</protein>
<evidence type="ECO:0000256" key="7">
    <source>
        <dbReference type="ARBA" id="ARBA00048270"/>
    </source>
</evidence>
<accession>A0A4P6F5S3</accession>